<dbReference type="AlphaFoldDB" id="A0A6G0TZK7"/>
<comment type="caution">
    <text evidence="1">The sequence shown here is derived from an EMBL/GenBank/DDBJ whole genome shotgun (WGS) entry which is preliminary data.</text>
</comment>
<name>A0A6G0TZK7_APHGL</name>
<keyword evidence="2" id="KW-1185">Reference proteome</keyword>
<evidence type="ECO:0000313" key="2">
    <source>
        <dbReference type="Proteomes" id="UP000475862"/>
    </source>
</evidence>
<organism evidence="1 2">
    <name type="scientific">Aphis glycines</name>
    <name type="common">Soybean aphid</name>
    <dbReference type="NCBI Taxonomy" id="307491"/>
    <lineage>
        <taxon>Eukaryota</taxon>
        <taxon>Metazoa</taxon>
        <taxon>Ecdysozoa</taxon>
        <taxon>Arthropoda</taxon>
        <taxon>Hexapoda</taxon>
        <taxon>Insecta</taxon>
        <taxon>Pterygota</taxon>
        <taxon>Neoptera</taxon>
        <taxon>Paraneoptera</taxon>
        <taxon>Hemiptera</taxon>
        <taxon>Sternorrhyncha</taxon>
        <taxon>Aphidomorpha</taxon>
        <taxon>Aphidoidea</taxon>
        <taxon>Aphididae</taxon>
        <taxon>Aphidini</taxon>
        <taxon>Aphis</taxon>
        <taxon>Aphis</taxon>
    </lineage>
</organism>
<sequence length="209" mass="23921">MHLELCLQKPFLLQPKTSEIKVMSIASVDIYLPSGTFDFEDMVTTFGIFDLNQLVTCVVISRYWFHHSDIQRLRSTFHCKLASFLKSPELRPKRLLFINLRINDQSKCTRGKMGQSHHTPHGLSYYAPNKLKTSNTSHFTSLNVCLDVSMDFNPVTLIMLSVIPFMTARYIYVDAQRFPILTFTKINVPILKFSVLGSWYSGIDSSLAS</sequence>
<gene>
    <name evidence="1" type="ORF">AGLY_003402</name>
</gene>
<reference evidence="1 2" key="1">
    <citation type="submission" date="2019-08" db="EMBL/GenBank/DDBJ databases">
        <title>The genome of the soybean aphid Biotype 1, its phylome, world population structure and adaptation to the North American continent.</title>
        <authorList>
            <person name="Giordano R."/>
            <person name="Donthu R.K."/>
            <person name="Hernandez A.G."/>
            <person name="Wright C.L."/>
            <person name="Zimin A.V."/>
        </authorList>
    </citation>
    <scope>NUCLEOTIDE SEQUENCE [LARGE SCALE GENOMIC DNA]</scope>
    <source>
        <tissue evidence="1">Whole aphids</tissue>
    </source>
</reference>
<protein>
    <submittedName>
        <fullName evidence="1">Uncharacterized protein</fullName>
    </submittedName>
</protein>
<evidence type="ECO:0000313" key="1">
    <source>
        <dbReference type="EMBL" id="KAE9542275.1"/>
    </source>
</evidence>
<accession>A0A6G0TZK7</accession>
<dbReference type="EMBL" id="VYZN01000011">
    <property type="protein sequence ID" value="KAE9542275.1"/>
    <property type="molecule type" value="Genomic_DNA"/>
</dbReference>
<proteinExistence type="predicted"/>
<dbReference type="Proteomes" id="UP000475862">
    <property type="component" value="Unassembled WGS sequence"/>
</dbReference>